<feature type="region of interest" description="Disordered" evidence="7">
    <location>
        <begin position="1"/>
        <end position="69"/>
    </location>
</feature>
<evidence type="ECO:0008006" key="10">
    <source>
        <dbReference type="Google" id="ProtNLM"/>
    </source>
</evidence>
<evidence type="ECO:0000256" key="5">
    <source>
        <dbReference type="ARBA" id="ARBA00023242"/>
    </source>
</evidence>
<keyword evidence="6" id="KW-0175">Coiled coil</keyword>
<evidence type="ECO:0000313" key="9">
    <source>
        <dbReference type="Proteomes" id="UP000184383"/>
    </source>
</evidence>
<reference evidence="9" key="1">
    <citation type="journal article" date="2017" name="Genome Biol.">
        <title>Comparative genomics reveals high biological diversity and specific adaptations in the industrially and medically important fungal genus Aspergillus.</title>
        <authorList>
            <person name="de Vries R.P."/>
            <person name="Riley R."/>
            <person name="Wiebenga A."/>
            <person name="Aguilar-Osorio G."/>
            <person name="Amillis S."/>
            <person name="Uchima C.A."/>
            <person name="Anderluh G."/>
            <person name="Asadollahi M."/>
            <person name="Askin M."/>
            <person name="Barry K."/>
            <person name="Battaglia E."/>
            <person name="Bayram O."/>
            <person name="Benocci T."/>
            <person name="Braus-Stromeyer S.A."/>
            <person name="Caldana C."/>
            <person name="Canovas D."/>
            <person name="Cerqueira G.C."/>
            <person name="Chen F."/>
            <person name="Chen W."/>
            <person name="Choi C."/>
            <person name="Clum A."/>
            <person name="Dos Santos R.A."/>
            <person name="Damasio A.R."/>
            <person name="Diallinas G."/>
            <person name="Emri T."/>
            <person name="Fekete E."/>
            <person name="Flipphi M."/>
            <person name="Freyberg S."/>
            <person name="Gallo A."/>
            <person name="Gournas C."/>
            <person name="Habgood R."/>
            <person name="Hainaut M."/>
            <person name="Harispe M.L."/>
            <person name="Henrissat B."/>
            <person name="Hilden K.S."/>
            <person name="Hope R."/>
            <person name="Hossain A."/>
            <person name="Karabika E."/>
            <person name="Karaffa L."/>
            <person name="Karanyi Z."/>
            <person name="Krasevec N."/>
            <person name="Kuo A."/>
            <person name="Kusch H."/>
            <person name="LaButti K."/>
            <person name="Lagendijk E.L."/>
            <person name="Lapidus A."/>
            <person name="Levasseur A."/>
            <person name="Lindquist E."/>
            <person name="Lipzen A."/>
            <person name="Logrieco A.F."/>
            <person name="MacCabe A."/>
            <person name="Maekelae M.R."/>
            <person name="Malavazi I."/>
            <person name="Melin P."/>
            <person name="Meyer V."/>
            <person name="Mielnichuk N."/>
            <person name="Miskei M."/>
            <person name="Molnar A.P."/>
            <person name="Mule G."/>
            <person name="Ngan C.Y."/>
            <person name="Orejas M."/>
            <person name="Orosz E."/>
            <person name="Ouedraogo J.P."/>
            <person name="Overkamp K.M."/>
            <person name="Park H.-S."/>
            <person name="Perrone G."/>
            <person name="Piumi F."/>
            <person name="Punt P.J."/>
            <person name="Ram A.F."/>
            <person name="Ramon A."/>
            <person name="Rauscher S."/>
            <person name="Record E."/>
            <person name="Riano-Pachon D.M."/>
            <person name="Robert V."/>
            <person name="Roehrig J."/>
            <person name="Ruller R."/>
            <person name="Salamov A."/>
            <person name="Salih N.S."/>
            <person name="Samson R.A."/>
            <person name="Sandor E."/>
            <person name="Sanguinetti M."/>
            <person name="Schuetze T."/>
            <person name="Sepcic K."/>
            <person name="Shelest E."/>
            <person name="Sherlock G."/>
            <person name="Sophianopoulou V."/>
            <person name="Squina F.M."/>
            <person name="Sun H."/>
            <person name="Susca A."/>
            <person name="Todd R.B."/>
            <person name="Tsang A."/>
            <person name="Unkles S.E."/>
            <person name="van de Wiele N."/>
            <person name="van Rossen-Uffink D."/>
            <person name="Oliveira J.V."/>
            <person name="Vesth T.C."/>
            <person name="Visser J."/>
            <person name="Yu J.-H."/>
            <person name="Zhou M."/>
            <person name="Andersen M.R."/>
            <person name="Archer D.B."/>
            <person name="Baker S.E."/>
            <person name="Benoit I."/>
            <person name="Brakhage A.A."/>
            <person name="Braus G.H."/>
            <person name="Fischer R."/>
            <person name="Frisvad J.C."/>
            <person name="Goldman G.H."/>
            <person name="Houbraken J."/>
            <person name="Oakley B."/>
            <person name="Pocsi I."/>
            <person name="Scazzocchio C."/>
            <person name="Seiboth B."/>
            <person name="vanKuyk P.A."/>
            <person name="Wortman J."/>
            <person name="Dyer P.S."/>
            <person name="Grigoriev I.V."/>
        </authorList>
    </citation>
    <scope>NUCLEOTIDE SEQUENCE [LARGE SCALE GENOMIC DNA]</scope>
    <source>
        <strain evidence="9">DTO 134E9</strain>
    </source>
</reference>
<keyword evidence="4" id="KW-0040">ANK repeat</keyword>
<evidence type="ECO:0000256" key="2">
    <source>
        <dbReference type="ARBA" id="ARBA00022553"/>
    </source>
</evidence>
<feature type="compositionally biased region" description="Low complexity" evidence="7">
    <location>
        <begin position="1"/>
        <end position="10"/>
    </location>
</feature>
<feature type="non-terminal residue" evidence="8">
    <location>
        <position position="317"/>
    </location>
</feature>
<dbReference type="EMBL" id="KV878215">
    <property type="protein sequence ID" value="OJJ32350.1"/>
    <property type="molecule type" value="Genomic_DNA"/>
</dbReference>
<dbReference type="PANTHER" id="PTHR15263:SF1">
    <property type="entry name" value="NF-KAPPA-B INHIBITOR-LIKE PROTEIN 1"/>
    <property type="match status" value="1"/>
</dbReference>
<feature type="non-terminal residue" evidence="8">
    <location>
        <position position="1"/>
    </location>
</feature>
<evidence type="ECO:0000256" key="1">
    <source>
        <dbReference type="ARBA" id="ARBA00004123"/>
    </source>
</evidence>
<gene>
    <name evidence="8" type="ORF">ASPWEDRAFT_96119</name>
</gene>
<proteinExistence type="predicted"/>
<feature type="compositionally biased region" description="Basic and acidic residues" evidence="7">
    <location>
        <begin position="14"/>
        <end position="23"/>
    </location>
</feature>
<feature type="coiled-coil region" evidence="6">
    <location>
        <begin position="130"/>
        <end position="162"/>
    </location>
</feature>
<comment type="subcellular location">
    <subcellularLocation>
        <location evidence="1">Nucleus</location>
    </subcellularLocation>
</comment>
<dbReference type="GeneID" id="63755460"/>
<evidence type="ECO:0000256" key="3">
    <source>
        <dbReference type="ARBA" id="ARBA00022737"/>
    </source>
</evidence>
<protein>
    <recommendedName>
        <fullName evidence="10">J domain-containing protein</fullName>
    </recommendedName>
</protein>
<dbReference type="PANTHER" id="PTHR15263">
    <property type="entry name" value="I-KAPPA-B-LIKE PROTEIN IKBL"/>
    <property type="match status" value="1"/>
</dbReference>
<dbReference type="STRING" id="1073089.A0A1L9RBS0"/>
<evidence type="ECO:0000256" key="4">
    <source>
        <dbReference type="ARBA" id="ARBA00023043"/>
    </source>
</evidence>
<feature type="compositionally biased region" description="Basic residues" evidence="7">
    <location>
        <begin position="24"/>
        <end position="47"/>
    </location>
</feature>
<evidence type="ECO:0000256" key="7">
    <source>
        <dbReference type="SAM" id="MobiDB-lite"/>
    </source>
</evidence>
<accession>A0A1L9RBS0</accession>
<sequence>KFRFKSSSSRSKSKRDGEREEDRHRRHRHHRHHRDSHHRSKRHKSKHDRSPSPTLFEGQPQFSPDAAFRESLFDALGDDEGAAYWESVYGQPIHNYSIPSVPTGPNGELEQMSEEDYATYVRTKMWERTREGMIEEQERLRQERAKHNRRQKEQENERYERVRFEKAMEESLQRGRQRKRLKAWKTLWAEYLQSWEDINKEVAASRNADKPADSNASQDQKHLRNLLFWPVESGKRRDISQETVEEFMRHAPALEPNADEKDTSADLLTTLKTERVRWHPDKIQHRYGALGVDDSVIRSVTEVFQIIDQMWNDLREK</sequence>
<dbReference type="GO" id="GO:0005634">
    <property type="term" value="C:nucleus"/>
    <property type="evidence" value="ECO:0007669"/>
    <property type="project" value="UniProtKB-SubCell"/>
</dbReference>
<keyword evidence="3" id="KW-0677">Repeat</keyword>
<dbReference type="OrthoDB" id="412109at2759"/>
<keyword evidence="9" id="KW-1185">Reference proteome</keyword>
<name>A0A1L9RBS0_ASPWE</name>
<dbReference type="AlphaFoldDB" id="A0A1L9RBS0"/>
<organism evidence="8 9">
    <name type="scientific">Aspergillus wentii DTO 134E9</name>
    <dbReference type="NCBI Taxonomy" id="1073089"/>
    <lineage>
        <taxon>Eukaryota</taxon>
        <taxon>Fungi</taxon>
        <taxon>Dikarya</taxon>
        <taxon>Ascomycota</taxon>
        <taxon>Pezizomycotina</taxon>
        <taxon>Eurotiomycetes</taxon>
        <taxon>Eurotiomycetidae</taxon>
        <taxon>Eurotiales</taxon>
        <taxon>Aspergillaceae</taxon>
        <taxon>Aspergillus</taxon>
        <taxon>Aspergillus subgen. Cremei</taxon>
    </lineage>
</organism>
<evidence type="ECO:0000313" key="8">
    <source>
        <dbReference type="EMBL" id="OJJ32350.1"/>
    </source>
</evidence>
<keyword evidence="2" id="KW-0597">Phosphoprotein</keyword>
<dbReference type="InterPro" id="IPR038753">
    <property type="entry name" value="NFKBIL1"/>
</dbReference>
<dbReference type="VEuPathDB" id="FungiDB:ASPWEDRAFT_96119"/>
<dbReference type="RefSeq" id="XP_040686027.1">
    <property type="nucleotide sequence ID" value="XM_040839612.1"/>
</dbReference>
<keyword evidence="5" id="KW-0539">Nucleus</keyword>
<dbReference type="GO" id="GO:0043124">
    <property type="term" value="P:negative regulation of canonical NF-kappaB signal transduction"/>
    <property type="evidence" value="ECO:0007669"/>
    <property type="project" value="InterPro"/>
</dbReference>
<dbReference type="Proteomes" id="UP000184383">
    <property type="component" value="Unassembled WGS sequence"/>
</dbReference>
<evidence type="ECO:0000256" key="6">
    <source>
        <dbReference type="SAM" id="Coils"/>
    </source>
</evidence>